<evidence type="ECO:0008006" key="5">
    <source>
        <dbReference type="Google" id="ProtNLM"/>
    </source>
</evidence>
<evidence type="ECO:0000313" key="4">
    <source>
        <dbReference type="Proteomes" id="UP001632037"/>
    </source>
</evidence>
<feature type="region of interest" description="Disordered" evidence="2">
    <location>
        <begin position="30"/>
        <end position="98"/>
    </location>
</feature>
<feature type="coiled-coil region" evidence="1">
    <location>
        <begin position="172"/>
        <end position="206"/>
    </location>
</feature>
<evidence type="ECO:0000313" key="3">
    <source>
        <dbReference type="EMBL" id="KAL3670617.1"/>
    </source>
</evidence>
<comment type="caution">
    <text evidence="3">The sequence shown here is derived from an EMBL/GenBank/DDBJ whole genome shotgun (WGS) entry which is preliminary data.</text>
</comment>
<keyword evidence="1" id="KW-0175">Coiled coil</keyword>
<reference evidence="3 4" key="1">
    <citation type="submission" date="2024-09" db="EMBL/GenBank/DDBJ databases">
        <title>Genome sequencing and assembly of Phytophthora oleae, isolate VK10A, causative agent of rot of olive drupes.</title>
        <authorList>
            <person name="Conti Taguali S."/>
            <person name="Riolo M."/>
            <person name="La Spada F."/>
            <person name="Cacciola S.O."/>
            <person name="Dionisio G."/>
        </authorList>
    </citation>
    <scope>NUCLEOTIDE SEQUENCE [LARGE SCALE GENOMIC DNA]</scope>
    <source>
        <strain evidence="3 4">VK10A</strain>
    </source>
</reference>
<protein>
    <recommendedName>
        <fullName evidence="5">BZIP domain-containing protein</fullName>
    </recommendedName>
</protein>
<sequence>MQQFAELLDEKTVSLDEILAFVDSSDFDLPMAEPHNPQEDPIGFFNSSMDIEDSPVLSQDHNPDSAKKSKPTVTEQIQIATTPEQDSGTSRKPFQERGRVRDRVIRFRGMVKQLEQQLEDLNSSRFRDVEGERKEQVNCLGGNQNNAVNAGVDDDTDAVTWHEIAMQQFAARQEAEKENLSLRERLEEQLRVAKRLENLIQGHNQVPYDS</sequence>
<evidence type="ECO:0000256" key="1">
    <source>
        <dbReference type="SAM" id="Coils"/>
    </source>
</evidence>
<accession>A0ABD3FW57</accession>
<keyword evidence="4" id="KW-1185">Reference proteome</keyword>
<feature type="compositionally biased region" description="Polar residues" evidence="2">
    <location>
        <begin position="71"/>
        <end position="92"/>
    </location>
</feature>
<dbReference type="Proteomes" id="UP001632037">
    <property type="component" value="Unassembled WGS sequence"/>
</dbReference>
<dbReference type="AlphaFoldDB" id="A0ABD3FW57"/>
<proteinExistence type="predicted"/>
<gene>
    <name evidence="3" type="ORF">V7S43_003809</name>
</gene>
<organism evidence="3 4">
    <name type="scientific">Phytophthora oleae</name>
    <dbReference type="NCBI Taxonomy" id="2107226"/>
    <lineage>
        <taxon>Eukaryota</taxon>
        <taxon>Sar</taxon>
        <taxon>Stramenopiles</taxon>
        <taxon>Oomycota</taxon>
        <taxon>Peronosporomycetes</taxon>
        <taxon>Peronosporales</taxon>
        <taxon>Peronosporaceae</taxon>
        <taxon>Phytophthora</taxon>
    </lineage>
</organism>
<evidence type="ECO:0000256" key="2">
    <source>
        <dbReference type="SAM" id="MobiDB-lite"/>
    </source>
</evidence>
<dbReference type="EMBL" id="JBIMZQ010000006">
    <property type="protein sequence ID" value="KAL3670617.1"/>
    <property type="molecule type" value="Genomic_DNA"/>
</dbReference>
<name>A0ABD3FW57_9STRA</name>